<reference evidence="2" key="1">
    <citation type="journal article" date="2019" name="Curr. Biol.">
        <title>Genome Sequence of Striga asiatica Provides Insight into the Evolution of Plant Parasitism.</title>
        <authorList>
            <person name="Yoshida S."/>
            <person name="Kim S."/>
            <person name="Wafula E.K."/>
            <person name="Tanskanen J."/>
            <person name="Kim Y.M."/>
            <person name="Honaas L."/>
            <person name="Yang Z."/>
            <person name="Spallek T."/>
            <person name="Conn C.E."/>
            <person name="Ichihashi Y."/>
            <person name="Cheong K."/>
            <person name="Cui S."/>
            <person name="Der J.P."/>
            <person name="Gundlach H."/>
            <person name="Jiao Y."/>
            <person name="Hori C."/>
            <person name="Ishida J.K."/>
            <person name="Kasahara H."/>
            <person name="Kiba T."/>
            <person name="Kim M.S."/>
            <person name="Koo N."/>
            <person name="Laohavisit A."/>
            <person name="Lee Y.H."/>
            <person name="Lumba S."/>
            <person name="McCourt P."/>
            <person name="Mortimer J.C."/>
            <person name="Mutuku J.M."/>
            <person name="Nomura T."/>
            <person name="Sasaki-Sekimoto Y."/>
            <person name="Seto Y."/>
            <person name="Wang Y."/>
            <person name="Wakatake T."/>
            <person name="Sakakibara H."/>
            <person name="Demura T."/>
            <person name="Yamaguchi S."/>
            <person name="Yoneyama K."/>
            <person name="Manabe R.I."/>
            <person name="Nelson D.C."/>
            <person name="Schulman A.H."/>
            <person name="Timko M.P."/>
            <person name="dePamphilis C.W."/>
            <person name="Choi D."/>
            <person name="Shirasu K."/>
        </authorList>
    </citation>
    <scope>NUCLEOTIDE SEQUENCE [LARGE SCALE GENOMIC DNA]</scope>
    <source>
        <strain evidence="2">cv. UVA1</strain>
    </source>
</reference>
<evidence type="ECO:0000313" key="2">
    <source>
        <dbReference type="Proteomes" id="UP000325081"/>
    </source>
</evidence>
<keyword evidence="1" id="KW-0378">Hydrolase</keyword>
<keyword evidence="2" id="KW-1185">Reference proteome</keyword>
<gene>
    <name evidence="1" type="ORF">STAS_29138</name>
</gene>
<evidence type="ECO:0000313" key="1">
    <source>
        <dbReference type="EMBL" id="GER51735.1"/>
    </source>
</evidence>
<dbReference type="AlphaFoldDB" id="A0A5A7R201"/>
<sequence length="118" mass="13834">MWKQTSEVTLDEYFSCGKRTVMVTSWTNNNLERQYAACKRMANIFVDRPSNVYKSSTNRTLAFEKLPISPWDLSNFKRKSFFPVELASSLVVWSYDPPKRMCLCSPTTYPRPYLRPIC</sequence>
<dbReference type="Proteomes" id="UP000325081">
    <property type="component" value="Unassembled WGS sequence"/>
</dbReference>
<comment type="caution">
    <text evidence="1">The sequence shown here is derived from an EMBL/GenBank/DDBJ whole genome shotgun (WGS) entry which is preliminary data.</text>
</comment>
<proteinExistence type="predicted"/>
<dbReference type="OrthoDB" id="2822301at2759"/>
<organism evidence="1 2">
    <name type="scientific">Striga asiatica</name>
    <name type="common">Asiatic witchweed</name>
    <name type="synonym">Buchnera asiatica</name>
    <dbReference type="NCBI Taxonomy" id="4170"/>
    <lineage>
        <taxon>Eukaryota</taxon>
        <taxon>Viridiplantae</taxon>
        <taxon>Streptophyta</taxon>
        <taxon>Embryophyta</taxon>
        <taxon>Tracheophyta</taxon>
        <taxon>Spermatophyta</taxon>
        <taxon>Magnoliopsida</taxon>
        <taxon>eudicotyledons</taxon>
        <taxon>Gunneridae</taxon>
        <taxon>Pentapetalae</taxon>
        <taxon>asterids</taxon>
        <taxon>lamiids</taxon>
        <taxon>Lamiales</taxon>
        <taxon>Orobanchaceae</taxon>
        <taxon>Buchnereae</taxon>
        <taxon>Striga</taxon>
    </lineage>
</organism>
<dbReference type="GO" id="GO:0016787">
    <property type="term" value="F:hydrolase activity"/>
    <property type="evidence" value="ECO:0007669"/>
    <property type="project" value="UniProtKB-KW"/>
</dbReference>
<dbReference type="EMBL" id="BKCP01009848">
    <property type="protein sequence ID" value="GER51735.1"/>
    <property type="molecule type" value="Genomic_DNA"/>
</dbReference>
<name>A0A5A7R201_STRAF</name>
<accession>A0A5A7R201</accession>
<protein>
    <submittedName>
        <fullName evidence="1">Alpha/beta-Hydrolases superfamily protein</fullName>
    </submittedName>
</protein>